<evidence type="ECO:0000313" key="2">
    <source>
        <dbReference type="EMBL" id="KAF9530322.1"/>
    </source>
</evidence>
<comment type="caution">
    <text evidence="2">The sequence shown here is derived from an EMBL/GenBank/DDBJ whole genome shotgun (WGS) entry which is preliminary data.</text>
</comment>
<feature type="non-terminal residue" evidence="2">
    <location>
        <position position="182"/>
    </location>
</feature>
<feature type="domain" description="BTB" evidence="1">
    <location>
        <begin position="7"/>
        <end position="106"/>
    </location>
</feature>
<gene>
    <name evidence="2" type="ORF">CPB83DRAFT_735273</name>
</gene>
<sequence>PFDDNRADFVLISSDNTAFYVYSSLLSLVSPVFQVMFTLPQGVEQELYKGKPFVKVTDKARKLQLILTWCDPRCSTLPIEDPLAVLEIADKYGMEDIMKNVTAALLEAKHLIAENPLRIFAIAVRFRQKKLAEVAATEAIKVSFCQWKRCEEMKHISAFAYDSLIGYRVRCCAAAKKAVTDL</sequence>
<organism evidence="2 3">
    <name type="scientific">Crepidotus variabilis</name>
    <dbReference type="NCBI Taxonomy" id="179855"/>
    <lineage>
        <taxon>Eukaryota</taxon>
        <taxon>Fungi</taxon>
        <taxon>Dikarya</taxon>
        <taxon>Basidiomycota</taxon>
        <taxon>Agaricomycotina</taxon>
        <taxon>Agaricomycetes</taxon>
        <taxon>Agaricomycetidae</taxon>
        <taxon>Agaricales</taxon>
        <taxon>Agaricineae</taxon>
        <taxon>Crepidotaceae</taxon>
        <taxon>Crepidotus</taxon>
    </lineage>
</organism>
<dbReference type="SUPFAM" id="SSF54695">
    <property type="entry name" value="POZ domain"/>
    <property type="match status" value="1"/>
</dbReference>
<dbReference type="Proteomes" id="UP000807306">
    <property type="component" value="Unassembled WGS sequence"/>
</dbReference>
<dbReference type="AlphaFoldDB" id="A0A9P6EK60"/>
<dbReference type="InterPro" id="IPR000210">
    <property type="entry name" value="BTB/POZ_dom"/>
</dbReference>
<reference evidence="2" key="1">
    <citation type="submission" date="2020-11" db="EMBL/GenBank/DDBJ databases">
        <authorList>
            <consortium name="DOE Joint Genome Institute"/>
            <person name="Ahrendt S."/>
            <person name="Riley R."/>
            <person name="Andreopoulos W."/>
            <person name="Labutti K."/>
            <person name="Pangilinan J."/>
            <person name="Ruiz-Duenas F.J."/>
            <person name="Barrasa J.M."/>
            <person name="Sanchez-Garcia M."/>
            <person name="Camarero S."/>
            <person name="Miyauchi S."/>
            <person name="Serrano A."/>
            <person name="Linde D."/>
            <person name="Babiker R."/>
            <person name="Drula E."/>
            <person name="Ayuso-Fernandez I."/>
            <person name="Pacheco R."/>
            <person name="Padilla G."/>
            <person name="Ferreira P."/>
            <person name="Barriuso J."/>
            <person name="Kellner H."/>
            <person name="Castanera R."/>
            <person name="Alfaro M."/>
            <person name="Ramirez L."/>
            <person name="Pisabarro A.G."/>
            <person name="Kuo A."/>
            <person name="Tritt A."/>
            <person name="Lipzen A."/>
            <person name="He G."/>
            <person name="Yan M."/>
            <person name="Ng V."/>
            <person name="Cullen D."/>
            <person name="Martin F."/>
            <person name="Rosso M.-N."/>
            <person name="Henrissat B."/>
            <person name="Hibbett D."/>
            <person name="Martinez A.T."/>
            <person name="Grigoriev I.V."/>
        </authorList>
    </citation>
    <scope>NUCLEOTIDE SEQUENCE</scope>
    <source>
        <strain evidence="2">CBS 506.95</strain>
    </source>
</reference>
<accession>A0A9P6EK60</accession>
<proteinExistence type="predicted"/>
<name>A0A9P6EK60_9AGAR</name>
<evidence type="ECO:0000259" key="1">
    <source>
        <dbReference type="Pfam" id="PF00651"/>
    </source>
</evidence>
<dbReference type="Gene3D" id="3.30.710.10">
    <property type="entry name" value="Potassium Channel Kv1.1, Chain A"/>
    <property type="match status" value="1"/>
</dbReference>
<dbReference type="EMBL" id="MU157840">
    <property type="protein sequence ID" value="KAF9530322.1"/>
    <property type="molecule type" value="Genomic_DNA"/>
</dbReference>
<dbReference type="InterPro" id="IPR011333">
    <property type="entry name" value="SKP1/BTB/POZ_sf"/>
</dbReference>
<dbReference type="OrthoDB" id="2914220at2759"/>
<protein>
    <recommendedName>
        <fullName evidence="1">BTB domain-containing protein</fullName>
    </recommendedName>
</protein>
<evidence type="ECO:0000313" key="3">
    <source>
        <dbReference type="Proteomes" id="UP000807306"/>
    </source>
</evidence>
<feature type="non-terminal residue" evidence="2">
    <location>
        <position position="1"/>
    </location>
</feature>
<dbReference type="Pfam" id="PF00651">
    <property type="entry name" value="BTB"/>
    <property type="match status" value="1"/>
</dbReference>
<keyword evidence="3" id="KW-1185">Reference proteome</keyword>